<proteinExistence type="inferred from homology"/>
<reference evidence="3 4" key="1">
    <citation type="submission" date="2024-03" db="EMBL/GenBank/DDBJ databases">
        <title>Novel species of the genus Variovorax.</title>
        <authorList>
            <person name="Liu Q."/>
            <person name="Xin Y.-H."/>
        </authorList>
    </citation>
    <scope>NUCLEOTIDE SEQUENCE [LARGE SCALE GENOMIC DNA]</scope>
    <source>
        <strain evidence="3 4">KACC 18900</strain>
    </source>
</reference>
<dbReference type="EMBL" id="JBBKZT010000004">
    <property type="protein sequence ID" value="MEJ8846944.1"/>
    <property type="molecule type" value="Genomic_DNA"/>
</dbReference>
<comment type="similarity">
    <text evidence="1">Belongs to the metallo-dependent hydrolases superfamily.</text>
</comment>
<dbReference type="InterPro" id="IPR052350">
    <property type="entry name" value="Metallo-dep_Lactonases"/>
</dbReference>
<name>A0ABU8WHY1_9BURK</name>
<dbReference type="InterPro" id="IPR006680">
    <property type="entry name" value="Amidohydro-rel"/>
</dbReference>
<dbReference type="RefSeq" id="WP_340342095.1">
    <property type="nucleotide sequence ID" value="NZ_JBBKZT010000004.1"/>
</dbReference>
<dbReference type="SUPFAM" id="SSF51556">
    <property type="entry name" value="Metallo-dependent hydrolases"/>
    <property type="match status" value="1"/>
</dbReference>
<evidence type="ECO:0000313" key="4">
    <source>
        <dbReference type="Proteomes" id="UP001385892"/>
    </source>
</evidence>
<keyword evidence="4" id="KW-1185">Reference proteome</keyword>
<sequence>MTIQRIDAHQHFWRPARGDYGWLRADDPGLAPLYRDFMPTDLQPTLQTHQVAQTVLVQAAESEAETEFMLSLAESTTFIGGVVGWVDLSRAESTSTLARWAERHPHLKGVRPMLQDLADADWIAHAPYADTVRTMQRLGLRFDALVKPQHLSGLLRFVQAWPDLPVVIDHAAKPQLRAGWNADWAGSWRRQMAELAAHPQVVCKFSGLLTEAPEAAGAAELRPVWSHLLECFGPDRLLWGSDWPVLNLASDYVNWIGVADSLIGELSVDEQASVWHDTAARFYGLETRLPEDALTPARSTELPS</sequence>
<dbReference type="PANTHER" id="PTHR43569">
    <property type="entry name" value="AMIDOHYDROLASE"/>
    <property type="match status" value="1"/>
</dbReference>
<gene>
    <name evidence="3" type="ORF">WKW82_09805</name>
</gene>
<evidence type="ECO:0000259" key="2">
    <source>
        <dbReference type="Pfam" id="PF04909"/>
    </source>
</evidence>
<evidence type="ECO:0000256" key="1">
    <source>
        <dbReference type="ARBA" id="ARBA00038310"/>
    </source>
</evidence>
<dbReference type="PANTHER" id="PTHR43569:SF2">
    <property type="entry name" value="AMIDOHYDROLASE-RELATED DOMAIN-CONTAINING PROTEIN"/>
    <property type="match status" value="1"/>
</dbReference>
<dbReference type="Pfam" id="PF04909">
    <property type="entry name" value="Amidohydro_2"/>
    <property type="match status" value="1"/>
</dbReference>
<evidence type="ECO:0000313" key="3">
    <source>
        <dbReference type="EMBL" id="MEJ8846944.1"/>
    </source>
</evidence>
<dbReference type="InterPro" id="IPR032466">
    <property type="entry name" value="Metal_Hydrolase"/>
</dbReference>
<organism evidence="3 4">
    <name type="scientific">Variovorax rhizosphaerae</name>
    <dbReference type="NCBI Taxonomy" id="1836200"/>
    <lineage>
        <taxon>Bacteria</taxon>
        <taxon>Pseudomonadati</taxon>
        <taxon>Pseudomonadota</taxon>
        <taxon>Betaproteobacteria</taxon>
        <taxon>Burkholderiales</taxon>
        <taxon>Comamonadaceae</taxon>
        <taxon>Variovorax</taxon>
    </lineage>
</organism>
<feature type="domain" description="Amidohydrolase-related" evidence="2">
    <location>
        <begin position="6"/>
        <end position="285"/>
    </location>
</feature>
<dbReference type="Proteomes" id="UP001385892">
    <property type="component" value="Unassembled WGS sequence"/>
</dbReference>
<protein>
    <submittedName>
        <fullName evidence="3">Amidohydrolase family protein</fullName>
    </submittedName>
</protein>
<comment type="caution">
    <text evidence="3">The sequence shown here is derived from an EMBL/GenBank/DDBJ whole genome shotgun (WGS) entry which is preliminary data.</text>
</comment>
<accession>A0ABU8WHY1</accession>
<dbReference type="Gene3D" id="3.20.20.140">
    <property type="entry name" value="Metal-dependent hydrolases"/>
    <property type="match status" value="1"/>
</dbReference>